<dbReference type="EMBL" id="JFKC01000020">
    <property type="protein sequence ID" value="OSQ47275.1"/>
    <property type="molecule type" value="Genomic_DNA"/>
</dbReference>
<dbReference type="AlphaFoldDB" id="A0A1X4NHN0"/>
<protein>
    <recommendedName>
        <fullName evidence="1">DUF6314 domain-containing protein</fullName>
    </recommendedName>
</protein>
<dbReference type="STRING" id="1123756.MGEO_16085"/>
<gene>
    <name evidence="2" type="ORF">MGEO_16085</name>
</gene>
<reference evidence="2 3" key="1">
    <citation type="submission" date="2014-03" db="EMBL/GenBank/DDBJ databases">
        <title>The draft genome sequence of Marivita geojedonensis KCTC 23882.</title>
        <authorList>
            <person name="Lai Q."/>
            <person name="Shao Z."/>
        </authorList>
    </citation>
    <scope>NUCLEOTIDE SEQUENCE [LARGE SCALE GENOMIC DNA]</scope>
    <source>
        <strain evidence="2 3">DPG-138</strain>
    </source>
</reference>
<name>A0A1X4NHN0_9RHOB</name>
<dbReference type="InterPro" id="IPR045632">
    <property type="entry name" value="DUF6314"/>
</dbReference>
<proteinExistence type="predicted"/>
<dbReference type="OrthoDB" id="7351979at2"/>
<dbReference type="Proteomes" id="UP000193926">
    <property type="component" value="Unassembled WGS sequence"/>
</dbReference>
<evidence type="ECO:0000259" key="1">
    <source>
        <dbReference type="Pfam" id="PF19834"/>
    </source>
</evidence>
<dbReference type="RefSeq" id="WP_085640212.1">
    <property type="nucleotide sequence ID" value="NZ_JFKC01000020.1"/>
</dbReference>
<comment type="caution">
    <text evidence="2">The sequence shown here is derived from an EMBL/GenBank/DDBJ whole genome shotgun (WGS) entry which is preliminary data.</text>
</comment>
<evidence type="ECO:0000313" key="3">
    <source>
        <dbReference type="Proteomes" id="UP000193926"/>
    </source>
</evidence>
<keyword evidence="3" id="KW-1185">Reference proteome</keyword>
<dbReference type="Pfam" id="PF19834">
    <property type="entry name" value="DUF6314"/>
    <property type="match status" value="1"/>
</dbReference>
<sequence>MTADVTLCLADFEGHWTVQRRITDHRAGSTGWFEGTARFQPDGEALIYSETGLLHLPGQPAFRAERRYLWANNGSLLQVSFDDGRPFHSFDPANPDATHWCDPDTYAVRYDFAEWPVWHSTWDVSGPRKAYQMVTTYTRTPS</sequence>
<feature type="domain" description="DUF6314" evidence="1">
    <location>
        <begin position="12"/>
        <end position="139"/>
    </location>
</feature>
<accession>A0A1X4NHN0</accession>
<organism evidence="2 3">
    <name type="scientific">Marivita geojedonensis</name>
    <dbReference type="NCBI Taxonomy" id="1123756"/>
    <lineage>
        <taxon>Bacteria</taxon>
        <taxon>Pseudomonadati</taxon>
        <taxon>Pseudomonadota</taxon>
        <taxon>Alphaproteobacteria</taxon>
        <taxon>Rhodobacterales</taxon>
        <taxon>Roseobacteraceae</taxon>
        <taxon>Marivita</taxon>
    </lineage>
</organism>
<evidence type="ECO:0000313" key="2">
    <source>
        <dbReference type="EMBL" id="OSQ47275.1"/>
    </source>
</evidence>